<dbReference type="OrthoDB" id="2015992at2759"/>
<dbReference type="Pfam" id="PF01812">
    <property type="entry name" value="5-FTHF_cyc-lig"/>
    <property type="match status" value="1"/>
</dbReference>
<dbReference type="OMA" id="DKWGIPT"/>
<dbReference type="PANTHER" id="PTHR23407">
    <property type="entry name" value="ATPASE INHIBITOR/5-FORMYLTETRAHYDROFOLATE CYCLO-LIGASE"/>
    <property type="match status" value="1"/>
</dbReference>
<keyword evidence="2 6" id="KW-0547">Nucleotide-binding</keyword>
<dbReference type="KEGG" id="bcom:BAUCODRAFT_26586"/>
<gene>
    <name evidence="8" type="ORF">BAUCODRAFT_26586</name>
</gene>
<protein>
    <recommendedName>
        <fullName evidence="5">5-formyltetrahydrofolate cyclo-ligase</fullName>
        <ecNumber evidence="5">6.3.3.2</ecNumber>
    </recommendedName>
</protein>
<dbReference type="PIRSF" id="PIRSF006806">
    <property type="entry name" value="FTHF_cligase"/>
    <property type="match status" value="1"/>
</dbReference>
<reference evidence="8 9" key="1">
    <citation type="journal article" date="2012" name="PLoS Pathog.">
        <title>Diverse lifestyles and strategies of plant pathogenesis encoded in the genomes of eighteen Dothideomycetes fungi.</title>
        <authorList>
            <person name="Ohm R.A."/>
            <person name="Feau N."/>
            <person name="Henrissat B."/>
            <person name="Schoch C.L."/>
            <person name="Horwitz B.A."/>
            <person name="Barry K.W."/>
            <person name="Condon B.J."/>
            <person name="Copeland A.C."/>
            <person name="Dhillon B."/>
            <person name="Glaser F."/>
            <person name="Hesse C.N."/>
            <person name="Kosti I."/>
            <person name="LaButti K."/>
            <person name="Lindquist E.A."/>
            <person name="Lucas S."/>
            <person name="Salamov A.A."/>
            <person name="Bradshaw R.E."/>
            <person name="Ciuffetti L."/>
            <person name="Hamelin R.C."/>
            <person name="Kema G.H.J."/>
            <person name="Lawrence C."/>
            <person name="Scott J.A."/>
            <person name="Spatafora J.W."/>
            <person name="Turgeon B.G."/>
            <person name="de Wit P.J.G.M."/>
            <person name="Zhong S."/>
            <person name="Goodwin S.B."/>
            <person name="Grigoriev I.V."/>
        </authorList>
    </citation>
    <scope>NUCLEOTIDE SEQUENCE [LARGE SCALE GENOMIC DNA]</scope>
    <source>
        <strain evidence="8 9">UAMH 10762</strain>
    </source>
</reference>
<dbReference type="AlphaFoldDB" id="M2N2R5"/>
<feature type="binding site" evidence="6">
    <location>
        <begin position="173"/>
        <end position="181"/>
    </location>
    <ligand>
        <name>ATP</name>
        <dbReference type="ChEBI" id="CHEBI:30616"/>
    </ligand>
</feature>
<dbReference type="HOGENOM" id="CLU_066245_2_1_1"/>
<evidence type="ECO:0000256" key="2">
    <source>
        <dbReference type="ARBA" id="ARBA00022741"/>
    </source>
</evidence>
<dbReference type="eggNOG" id="KOG3093">
    <property type="taxonomic scope" value="Eukaryota"/>
</dbReference>
<feature type="region of interest" description="Disordered" evidence="7">
    <location>
        <begin position="1"/>
        <end position="20"/>
    </location>
</feature>
<evidence type="ECO:0000313" key="9">
    <source>
        <dbReference type="Proteomes" id="UP000011761"/>
    </source>
</evidence>
<keyword evidence="9" id="KW-1185">Reference proteome</keyword>
<dbReference type="GO" id="GO:0005524">
    <property type="term" value="F:ATP binding"/>
    <property type="evidence" value="ECO:0007669"/>
    <property type="project" value="UniProtKB-KW"/>
</dbReference>
<evidence type="ECO:0000313" key="8">
    <source>
        <dbReference type="EMBL" id="EMC93269.1"/>
    </source>
</evidence>
<dbReference type="SUPFAM" id="SSF100950">
    <property type="entry name" value="NagB/RpiA/CoA transferase-like"/>
    <property type="match status" value="1"/>
</dbReference>
<evidence type="ECO:0000256" key="4">
    <source>
        <dbReference type="ARBA" id="ARBA00036539"/>
    </source>
</evidence>
<dbReference type="STRING" id="717646.M2N2R5"/>
<dbReference type="Proteomes" id="UP000011761">
    <property type="component" value="Unassembled WGS sequence"/>
</dbReference>
<sequence>MSTNTTDVQPKQAKKDLRRSVKTQLAELSEDEVAKQSRIAQDSVLSLPQYRNARRISVYLSMPSGEARTDMVFRNALSSGKQVFVPYLQSVPKPETKSGKGKVMQMLRLSSIREYEGLERDAWGIPSLSPDTVEERENALGGYGVSGNVANCADGGLDLVVVPGVAFDEDMSRLGHGAGFYDGFLSRLCGNGRRSKPFLVGLCLAEQIQPNGRIVMEEWDWSVDAVAVGDGRLLTSKGV</sequence>
<feature type="binding site" evidence="6">
    <location>
        <position position="60"/>
    </location>
    <ligand>
        <name>substrate</name>
    </ligand>
</feature>
<proteinExistence type="inferred from homology"/>
<evidence type="ECO:0000256" key="6">
    <source>
        <dbReference type="PIRSR" id="PIRSR006806-1"/>
    </source>
</evidence>
<dbReference type="GO" id="GO:0009396">
    <property type="term" value="P:folic acid-containing compound biosynthetic process"/>
    <property type="evidence" value="ECO:0007669"/>
    <property type="project" value="TreeGrafter"/>
</dbReference>
<dbReference type="GO" id="GO:0035999">
    <property type="term" value="P:tetrahydrofolate interconversion"/>
    <property type="evidence" value="ECO:0007669"/>
    <property type="project" value="TreeGrafter"/>
</dbReference>
<evidence type="ECO:0000256" key="1">
    <source>
        <dbReference type="ARBA" id="ARBA00010638"/>
    </source>
</evidence>
<dbReference type="InterPro" id="IPR024185">
    <property type="entry name" value="FTHF_cligase-like_sf"/>
</dbReference>
<dbReference type="EMBL" id="KB445560">
    <property type="protein sequence ID" value="EMC93269.1"/>
    <property type="molecule type" value="Genomic_DNA"/>
</dbReference>
<dbReference type="InterPro" id="IPR002698">
    <property type="entry name" value="FTHF_cligase"/>
</dbReference>
<dbReference type="RefSeq" id="XP_007679140.1">
    <property type="nucleotide sequence ID" value="XM_007680950.1"/>
</dbReference>
<evidence type="ECO:0000256" key="7">
    <source>
        <dbReference type="SAM" id="MobiDB-lite"/>
    </source>
</evidence>
<dbReference type="EC" id="6.3.3.2" evidence="5"/>
<comment type="similarity">
    <text evidence="1">Belongs to the 5-formyltetrahydrofolate cyclo-ligase family.</text>
</comment>
<evidence type="ECO:0000256" key="3">
    <source>
        <dbReference type="ARBA" id="ARBA00022840"/>
    </source>
</evidence>
<comment type="catalytic activity">
    <reaction evidence="4">
        <text>(6S)-5-formyl-5,6,7,8-tetrahydrofolate + ATP = (6R)-5,10-methenyltetrahydrofolate + ADP + phosphate</text>
        <dbReference type="Rhea" id="RHEA:10488"/>
        <dbReference type="ChEBI" id="CHEBI:30616"/>
        <dbReference type="ChEBI" id="CHEBI:43474"/>
        <dbReference type="ChEBI" id="CHEBI:57455"/>
        <dbReference type="ChEBI" id="CHEBI:57457"/>
        <dbReference type="ChEBI" id="CHEBI:456216"/>
        <dbReference type="EC" id="6.3.3.2"/>
    </reaction>
</comment>
<feature type="binding site" evidence="6">
    <location>
        <begin position="14"/>
        <end position="18"/>
    </location>
    <ligand>
        <name>ATP</name>
        <dbReference type="ChEBI" id="CHEBI:30616"/>
    </ligand>
</feature>
<dbReference type="InterPro" id="IPR037171">
    <property type="entry name" value="NagB/RpiA_transferase-like"/>
</dbReference>
<name>M2N2R5_BAUPA</name>
<feature type="binding site" evidence="6">
    <location>
        <position position="66"/>
    </location>
    <ligand>
        <name>substrate</name>
    </ligand>
</feature>
<dbReference type="Gene3D" id="3.40.50.10420">
    <property type="entry name" value="NagB/RpiA/CoA transferase-like"/>
    <property type="match status" value="1"/>
</dbReference>
<accession>M2N2R5</accession>
<evidence type="ECO:0000256" key="5">
    <source>
        <dbReference type="ARBA" id="ARBA00038966"/>
    </source>
</evidence>
<organism evidence="8 9">
    <name type="scientific">Baudoinia panamericana (strain UAMH 10762)</name>
    <name type="common">Angels' share fungus</name>
    <name type="synonym">Baudoinia compniacensis (strain UAMH 10762)</name>
    <dbReference type="NCBI Taxonomy" id="717646"/>
    <lineage>
        <taxon>Eukaryota</taxon>
        <taxon>Fungi</taxon>
        <taxon>Dikarya</taxon>
        <taxon>Ascomycota</taxon>
        <taxon>Pezizomycotina</taxon>
        <taxon>Dothideomycetes</taxon>
        <taxon>Dothideomycetidae</taxon>
        <taxon>Mycosphaerellales</taxon>
        <taxon>Teratosphaeriaceae</taxon>
        <taxon>Baudoinia</taxon>
    </lineage>
</organism>
<keyword evidence="3 6" id="KW-0067">ATP-binding</keyword>
<dbReference type="GO" id="GO:0030272">
    <property type="term" value="F:5-formyltetrahydrofolate cyclo-ligase activity"/>
    <property type="evidence" value="ECO:0007669"/>
    <property type="project" value="UniProtKB-EC"/>
</dbReference>
<dbReference type="GeneID" id="19110452"/>
<dbReference type="GO" id="GO:0005739">
    <property type="term" value="C:mitochondrion"/>
    <property type="evidence" value="ECO:0007669"/>
    <property type="project" value="TreeGrafter"/>
</dbReference>
<dbReference type="PANTHER" id="PTHR23407:SF1">
    <property type="entry name" value="5-FORMYLTETRAHYDROFOLATE CYCLO-LIGASE"/>
    <property type="match status" value="1"/>
</dbReference>